<comment type="subcellular location">
    <subcellularLocation>
        <location evidence="1">Cell membrane</location>
        <topology evidence="1">Multi-pass membrane protein</topology>
    </subcellularLocation>
</comment>
<dbReference type="Proteomes" id="UP001500879">
    <property type="component" value="Unassembled WGS sequence"/>
</dbReference>
<organism evidence="9 10">
    <name type="scientific">Streptomyces luteireticuli</name>
    <dbReference type="NCBI Taxonomy" id="173858"/>
    <lineage>
        <taxon>Bacteria</taxon>
        <taxon>Bacillati</taxon>
        <taxon>Actinomycetota</taxon>
        <taxon>Actinomycetes</taxon>
        <taxon>Kitasatosporales</taxon>
        <taxon>Streptomycetaceae</taxon>
        <taxon>Streptomyces</taxon>
    </lineage>
</organism>
<reference evidence="10" key="1">
    <citation type="journal article" date="2019" name="Int. J. Syst. Evol. Microbiol.">
        <title>The Global Catalogue of Microorganisms (GCM) 10K type strain sequencing project: providing services to taxonomists for standard genome sequencing and annotation.</title>
        <authorList>
            <consortium name="The Broad Institute Genomics Platform"/>
            <consortium name="The Broad Institute Genome Sequencing Center for Infectious Disease"/>
            <person name="Wu L."/>
            <person name="Ma J."/>
        </authorList>
    </citation>
    <scope>NUCLEOTIDE SEQUENCE [LARGE SCALE GENOMIC DNA]</scope>
    <source>
        <strain evidence="10">JCM 4788</strain>
    </source>
</reference>
<dbReference type="PANTHER" id="PTHR14969">
    <property type="entry name" value="SPHINGOSINE-1-PHOSPHATE PHOSPHOHYDROLASE"/>
    <property type="match status" value="1"/>
</dbReference>
<evidence type="ECO:0000256" key="7">
    <source>
        <dbReference type="SAM" id="Phobius"/>
    </source>
</evidence>
<evidence type="ECO:0000256" key="5">
    <source>
        <dbReference type="ARBA" id="ARBA00022989"/>
    </source>
</evidence>
<dbReference type="InterPro" id="IPR000326">
    <property type="entry name" value="PAP2/HPO"/>
</dbReference>
<evidence type="ECO:0000313" key="9">
    <source>
        <dbReference type="EMBL" id="GAA0434167.1"/>
    </source>
</evidence>
<sequence>MTAPLTVLAYDGSGIDGSVYTDVVGLARRSPGWLDSLVTAWSAYGLALFAVLMAVAWWRARAQGPRAAVPALAAPLIVVAAFALDDLLKAVVREDRPCRTLHTVTLEACPAPGDWSFPSNHATLAAATAVAVWFVSRRLGLLTAVAALAMAASRVWVGVHYPHDVAAGVAVGALTAAVLAVLVRRCSDAVARRLTATRLRPLLTSS</sequence>
<dbReference type="SUPFAM" id="SSF48317">
    <property type="entry name" value="Acid phosphatase/Vanadium-dependent haloperoxidase"/>
    <property type="match status" value="1"/>
</dbReference>
<keyword evidence="6 7" id="KW-0472">Membrane</keyword>
<keyword evidence="2" id="KW-1003">Cell membrane</keyword>
<feature type="transmembrane region" description="Helical" evidence="7">
    <location>
        <begin position="41"/>
        <end position="60"/>
    </location>
</feature>
<evidence type="ECO:0000256" key="3">
    <source>
        <dbReference type="ARBA" id="ARBA00022692"/>
    </source>
</evidence>
<dbReference type="SMART" id="SM00014">
    <property type="entry name" value="acidPPc"/>
    <property type="match status" value="1"/>
</dbReference>
<dbReference type="Gene3D" id="1.20.144.10">
    <property type="entry name" value="Phosphatidic acid phosphatase type 2/haloperoxidase"/>
    <property type="match status" value="1"/>
</dbReference>
<evidence type="ECO:0000256" key="6">
    <source>
        <dbReference type="ARBA" id="ARBA00023136"/>
    </source>
</evidence>
<comment type="caution">
    <text evidence="9">The sequence shown here is derived from an EMBL/GenBank/DDBJ whole genome shotgun (WGS) entry which is preliminary data.</text>
</comment>
<feature type="transmembrane region" description="Helical" evidence="7">
    <location>
        <begin position="141"/>
        <end position="159"/>
    </location>
</feature>
<evidence type="ECO:0000256" key="2">
    <source>
        <dbReference type="ARBA" id="ARBA00022475"/>
    </source>
</evidence>
<evidence type="ECO:0000313" key="10">
    <source>
        <dbReference type="Proteomes" id="UP001500879"/>
    </source>
</evidence>
<evidence type="ECO:0000256" key="4">
    <source>
        <dbReference type="ARBA" id="ARBA00022801"/>
    </source>
</evidence>
<keyword evidence="5 7" id="KW-1133">Transmembrane helix</keyword>
<keyword evidence="10" id="KW-1185">Reference proteome</keyword>
<feature type="transmembrane region" description="Helical" evidence="7">
    <location>
        <begin position="165"/>
        <end position="183"/>
    </location>
</feature>
<accession>A0ABP3J0T8</accession>
<evidence type="ECO:0000259" key="8">
    <source>
        <dbReference type="SMART" id="SM00014"/>
    </source>
</evidence>
<name>A0ABP3J0T8_9ACTN</name>
<proteinExistence type="predicted"/>
<keyword evidence="3 7" id="KW-0812">Transmembrane</keyword>
<evidence type="ECO:0000256" key="1">
    <source>
        <dbReference type="ARBA" id="ARBA00004651"/>
    </source>
</evidence>
<feature type="domain" description="Phosphatidic acid phosphatase type 2/haloperoxidase" evidence="8">
    <location>
        <begin position="68"/>
        <end position="180"/>
    </location>
</feature>
<dbReference type="InterPro" id="IPR036938">
    <property type="entry name" value="PAP2/HPO_sf"/>
</dbReference>
<keyword evidence="4" id="KW-0378">Hydrolase</keyword>
<dbReference type="Pfam" id="PF01569">
    <property type="entry name" value="PAP2"/>
    <property type="match status" value="1"/>
</dbReference>
<dbReference type="EMBL" id="BAAABX010000075">
    <property type="protein sequence ID" value="GAA0434167.1"/>
    <property type="molecule type" value="Genomic_DNA"/>
</dbReference>
<gene>
    <name evidence="9" type="ORF">GCM10010357_64600</name>
</gene>
<dbReference type="PANTHER" id="PTHR14969:SF62">
    <property type="entry name" value="DECAPRENYLPHOSPHORYL-5-PHOSPHORIBOSE PHOSPHATASE RV3807C-RELATED"/>
    <property type="match status" value="1"/>
</dbReference>
<protein>
    <submittedName>
        <fullName evidence="9">Phosphatase PAP2 family protein</fullName>
    </submittedName>
</protein>